<evidence type="ECO:0000256" key="1">
    <source>
        <dbReference type="SAM" id="Phobius"/>
    </source>
</evidence>
<keyword evidence="3" id="KW-1185">Reference proteome</keyword>
<evidence type="ECO:0000313" key="3">
    <source>
        <dbReference type="Proteomes" id="UP000245926"/>
    </source>
</evidence>
<feature type="transmembrane region" description="Helical" evidence="1">
    <location>
        <begin position="219"/>
        <end position="238"/>
    </location>
</feature>
<feature type="transmembrane region" description="Helical" evidence="1">
    <location>
        <begin position="77"/>
        <end position="101"/>
    </location>
</feature>
<reference evidence="3" key="1">
    <citation type="submission" date="2018-05" db="EMBL/GenBank/DDBJ databases">
        <title>Complete Genome Sequence of Methylobacterium sp. 17SD2-17.</title>
        <authorList>
            <person name="Srinivasan S."/>
        </authorList>
    </citation>
    <scope>NUCLEOTIDE SEQUENCE [LARGE SCALE GENOMIC DNA]</scope>
    <source>
        <strain evidence="3">17SD2-17</strain>
    </source>
</reference>
<feature type="transmembrane region" description="Helical" evidence="1">
    <location>
        <begin position="244"/>
        <end position="262"/>
    </location>
</feature>
<dbReference type="AlphaFoldDB" id="A0A2U8WC42"/>
<organism evidence="2 3">
    <name type="scientific">Methylobacterium durans</name>
    <dbReference type="NCBI Taxonomy" id="2202825"/>
    <lineage>
        <taxon>Bacteria</taxon>
        <taxon>Pseudomonadati</taxon>
        <taxon>Pseudomonadota</taxon>
        <taxon>Alphaproteobacteria</taxon>
        <taxon>Hyphomicrobiales</taxon>
        <taxon>Methylobacteriaceae</taxon>
        <taxon>Methylobacterium</taxon>
    </lineage>
</organism>
<feature type="transmembrane region" description="Helical" evidence="1">
    <location>
        <begin position="269"/>
        <end position="292"/>
    </location>
</feature>
<gene>
    <name evidence="2" type="ORF">DK389_28550</name>
</gene>
<dbReference type="RefSeq" id="WP_109894840.1">
    <property type="nucleotide sequence ID" value="NZ_CP029550.1"/>
</dbReference>
<proteinExistence type="predicted"/>
<keyword evidence="1" id="KW-1133">Transmembrane helix</keyword>
<dbReference type="OrthoDB" id="8113193at2"/>
<feature type="transmembrane region" description="Helical" evidence="1">
    <location>
        <begin position="163"/>
        <end position="182"/>
    </location>
</feature>
<keyword evidence="1" id="KW-0812">Transmembrane</keyword>
<feature type="transmembrane region" description="Helical" evidence="1">
    <location>
        <begin position="312"/>
        <end position="341"/>
    </location>
</feature>
<dbReference type="EMBL" id="CP029550">
    <property type="protein sequence ID" value="AWN43744.1"/>
    <property type="molecule type" value="Genomic_DNA"/>
</dbReference>
<protein>
    <recommendedName>
        <fullName evidence="4">AI-2E family transporter</fullName>
    </recommendedName>
</protein>
<keyword evidence="1" id="KW-0472">Membrane</keyword>
<dbReference type="Proteomes" id="UP000245926">
    <property type="component" value="Chromosome"/>
</dbReference>
<accession>A0A2U8WC42</accession>
<sequence>MLDPAPDHRQARIPARPGASTRLEVATQVLAGLALLGILQFHLLGSLLAGLLVYELVHALAPNRSGTLVQHHTAKVIVVALLAAVIAALVGAAILGLVALLSSGSDNLSLLLRKMAEVIETLRSHLPPWALDVVPEESTELKNASVAWLRDHAGQLRSIGQDVWRALIHILFGLVIGGLVAVSRETGTGERGPLVQALTTRVRLLAAAFRSVVFAQVRISALNTALTALYLLVAVPWMGFPLPFTKTMVGLTFVAGLLPVIGNLISNTVIVLVSLSVSPALAAGSLAFLVVIHKLEYFVNARVMGGHIHARAWELLVAMLCMEAVFGIPGLIAAPIFYAYLKNELSRQRLI</sequence>
<name>A0A2U8WC42_9HYPH</name>
<evidence type="ECO:0008006" key="4">
    <source>
        <dbReference type="Google" id="ProtNLM"/>
    </source>
</evidence>
<dbReference type="KEGG" id="mets:DK389_28550"/>
<feature type="transmembrane region" description="Helical" evidence="1">
    <location>
        <begin position="29"/>
        <end position="57"/>
    </location>
</feature>
<evidence type="ECO:0000313" key="2">
    <source>
        <dbReference type="EMBL" id="AWN43744.1"/>
    </source>
</evidence>